<dbReference type="SMART" id="SM00421">
    <property type="entry name" value="HTH_LUXR"/>
    <property type="match status" value="1"/>
</dbReference>
<evidence type="ECO:0000256" key="2">
    <source>
        <dbReference type="ARBA" id="ARBA00023125"/>
    </source>
</evidence>
<feature type="domain" description="HTH luxR-type" evidence="4">
    <location>
        <begin position="194"/>
        <end position="259"/>
    </location>
</feature>
<dbReference type="GO" id="GO:0003677">
    <property type="term" value="F:DNA binding"/>
    <property type="evidence" value="ECO:0007669"/>
    <property type="project" value="UniProtKB-KW"/>
</dbReference>
<keyword evidence="1" id="KW-0805">Transcription regulation</keyword>
<dbReference type="AlphaFoldDB" id="A0A1I6WCL3"/>
<organism evidence="5 6">
    <name type="scientific">Alloyangia pacifica</name>
    <dbReference type="NCBI Taxonomy" id="311180"/>
    <lineage>
        <taxon>Bacteria</taxon>
        <taxon>Pseudomonadati</taxon>
        <taxon>Pseudomonadota</taxon>
        <taxon>Alphaproteobacteria</taxon>
        <taxon>Rhodobacterales</taxon>
        <taxon>Roseobacteraceae</taxon>
        <taxon>Alloyangia</taxon>
    </lineage>
</organism>
<dbReference type="EMBL" id="FOZW01000018">
    <property type="protein sequence ID" value="SFT23682.1"/>
    <property type="molecule type" value="Genomic_DNA"/>
</dbReference>
<evidence type="ECO:0000256" key="1">
    <source>
        <dbReference type="ARBA" id="ARBA00023015"/>
    </source>
</evidence>
<dbReference type="Pfam" id="PF00196">
    <property type="entry name" value="GerE"/>
    <property type="match status" value="1"/>
</dbReference>
<dbReference type="STRING" id="311180.SAMN04488050_11822"/>
<dbReference type="GO" id="GO:0006355">
    <property type="term" value="P:regulation of DNA-templated transcription"/>
    <property type="evidence" value="ECO:0007669"/>
    <property type="project" value="InterPro"/>
</dbReference>
<dbReference type="InterPro" id="IPR036388">
    <property type="entry name" value="WH-like_DNA-bd_sf"/>
</dbReference>
<dbReference type="RefSeq" id="WP_092430372.1">
    <property type="nucleotide sequence ID" value="NZ_FNCL01000019.1"/>
</dbReference>
<name>A0A1I6WCL3_9RHOB</name>
<dbReference type="PROSITE" id="PS50043">
    <property type="entry name" value="HTH_LUXR_2"/>
    <property type="match status" value="1"/>
</dbReference>
<sequence>MDDIAFSPLPRDRTARLTALVPEPGFGAALLASIRDAADIVNFGAFYVSDLKRPEPVLSIWSGEMSDYWFRRNARTIASHDSLRQDFSERIRRAPQGALVIDRWHPPADDPRAAIYARDQVIERVSVASRIGRGGLVSFYLRGVQAGWLSDTDLARLRDVLPLAHELIGLRHRIVGPQPELPAERSFAALRADNVGAFAGLTAREAEICDLAARGISVEGTALDLGISQNTVRTLRRRAYRRLQVATTTQLTRLLFSDRR</sequence>
<dbReference type="Gene3D" id="1.10.10.10">
    <property type="entry name" value="Winged helix-like DNA-binding domain superfamily/Winged helix DNA-binding domain"/>
    <property type="match status" value="1"/>
</dbReference>
<keyword evidence="6" id="KW-1185">Reference proteome</keyword>
<evidence type="ECO:0000313" key="6">
    <source>
        <dbReference type="Proteomes" id="UP000199392"/>
    </source>
</evidence>
<dbReference type="PANTHER" id="PTHR44688">
    <property type="entry name" value="DNA-BINDING TRANSCRIPTIONAL ACTIVATOR DEVR_DOSR"/>
    <property type="match status" value="1"/>
</dbReference>
<keyword evidence="3" id="KW-0804">Transcription</keyword>
<gene>
    <name evidence="5" type="ORF">SAMN04488050_11822</name>
</gene>
<dbReference type="InterPro" id="IPR000792">
    <property type="entry name" value="Tscrpt_reg_LuxR_C"/>
</dbReference>
<evidence type="ECO:0000256" key="3">
    <source>
        <dbReference type="ARBA" id="ARBA00023163"/>
    </source>
</evidence>
<accession>A0A1I6WCL3</accession>
<dbReference type="SUPFAM" id="SSF46894">
    <property type="entry name" value="C-terminal effector domain of the bipartite response regulators"/>
    <property type="match status" value="1"/>
</dbReference>
<proteinExistence type="predicted"/>
<keyword evidence="2" id="KW-0238">DNA-binding</keyword>
<reference evidence="6" key="1">
    <citation type="submission" date="2016-10" db="EMBL/GenBank/DDBJ databases">
        <authorList>
            <person name="Varghese N."/>
            <person name="Submissions S."/>
        </authorList>
    </citation>
    <scope>NUCLEOTIDE SEQUENCE [LARGE SCALE GENOMIC DNA]</scope>
    <source>
        <strain evidence="6">DSM 26894</strain>
    </source>
</reference>
<dbReference type="PRINTS" id="PR00038">
    <property type="entry name" value="HTHLUXR"/>
</dbReference>
<dbReference type="OrthoDB" id="343383at2"/>
<dbReference type="PANTHER" id="PTHR44688:SF16">
    <property type="entry name" value="DNA-BINDING TRANSCRIPTIONAL ACTIVATOR DEVR_DOSR"/>
    <property type="match status" value="1"/>
</dbReference>
<evidence type="ECO:0000313" key="5">
    <source>
        <dbReference type="EMBL" id="SFT23682.1"/>
    </source>
</evidence>
<dbReference type="InterPro" id="IPR016032">
    <property type="entry name" value="Sig_transdc_resp-reg_C-effctor"/>
</dbReference>
<dbReference type="Proteomes" id="UP000199392">
    <property type="component" value="Unassembled WGS sequence"/>
</dbReference>
<protein>
    <submittedName>
        <fullName evidence="5">Regulatory protein, luxR family</fullName>
    </submittedName>
</protein>
<evidence type="ECO:0000259" key="4">
    <source>
        <dbReference type="PROSITE" id="PS50043"/>
    </source>
</evidence>